<sequence>MTILCLFSGQGYQEQHLFKLFEGNQQALELLHEFSNVASLDFTQPTLPITDPQYSQLIIGSYQLILFWLLKPLLAAHRLDFAGYSLGEVSAFLASTKASAAIAYQVLSYRTELMTSLLKQYPNNKYDLLSVRATVSLEEINLLCARHECFIAIINVEHHFVIGGTLPNLKKLQLELSQNYLNVSKFLAINLPSHTPLYREQKGLLKKFLSPLNLETLHYPILSPIKLTKIFASVGEQALLDQELYTTIQWDKICNLITEYQYDLIIDLGPGQAMTDFLNLTNNKLTILTLSQFKSIKGIMTAVMNHLS</sequence>
<keyword evidence="6" id="KW-1185">Reference proteome</keyword>
<keyword evidence="3 5" id="KW-0012">Acyltransferase</keyword>
<dbReference type="Proteomes" id="UP000254968">
    <property type="component" value="Unassembled WGS sequence"/>
</dbReference>
<dbReference type="AlphaFoldDB" id="A0A378I4K2"/>
<dbReference type="InterPro" id="IPR001227">
    <property type="entry name" value="Ac_transferase_dom_sf"/>
</dbReference>
<dbReference type="EMBL" id="UGNV01000001">
    <property type="protein sequence ID" value="STX29762.1"/>
    <property type="molecule type" value="Genomic_DNA"/>
</dbReference>
<dbReference type="SUPFAM" id="SSF52151">
    <property type="entry name" value="FabD/lysophospholipase-like"/>
    <property type="match status" value="1"/>
</dbReference>
<dbReference type="Gene3D" id="3.40.366.10">
    <property type="entry name" value="Malonyl-Coenzyme A Acyl Carrier Protein, domain 2"/>
    <property type="match status" value="1"/>
</dbReference>
<evidence type="ECO:0000313" key="6">
    <source>
        <dbReference type="Proteomes" id="UP000254968"/>
    </source>
</evidence>
<dbReference type="InterPro" id="IPR016035">
    <property type="entry name" value="Acyl_Trfase/lysoPLipase"/>
</dbReference>
<evidence type="ECO:0000256" key="2">
    <source>
        <dbReference type="ARBA" id="ARBA00022679"/>
    </source>
</evidence>
<dbReference type="GO" id="GO:0005829">
    <property type="term" value="C:cytosol"/>
    <property type="evidence" value="ECO:0007669"/>
    <property type="project" value="TreeGrafter"/>
</dbReference>
<organism evidence="5 6">
    <name type="scientific">Legionella beliardensis</name>
    <dbReference type="NCBI Taxonomy" id="91822"/>
    <lineage>
        <taxon>Bacteria</taxon>
        <taxon>Pseudomonadati</taxon>
        <taxon>Pseudomonadota</taxon>
        <taxon>Gammaproteobacteria</taxon>
        <taxon>Legionellales</taxon>
        <taxon>Legionellaceae</taxon>
        <taxon>Legionella</taxon>
    </lineage>
</organism>
<name>A0A378I4K2_9GAMM</name>
<evidence type="ECO:0000313" key="5">
    <source>
        <dbReference type="EMBL" id="STX29762.1"/>
    </source>
</evidence>
<evidence type="ECO:0000256" key="3">
    <source>
        <dbReference type="ARBA" id="ARBA00023315"/>
    </source>
</evidence>
<dbReference type="GO" id="GO:0006633">
    <property type="term" value="P:fatty acid biosynthetic process"/>
    <property type="evidence" value="ECO:0007669"/>
    <property type="project" value="TreeGrafter"/>
</dbReference>
<evidence type="ECO:0000256" key="4">
    <source>
        <dbReference type="ARBA" id="ARBA00048462"/>
    </source>
</evidence>
<dbReference type="PANTHER" id="PTHR42681">
    <property type="entry name" value="MALONYL-COA-ACYL CARRIER PROTEIN TRANSACYLASE, MITOCHONDRIAL"/>
    <property type="match status" value="1"/>
</dbReference>
<dbReference type="OrthoDB" id="9808564at2"/>
<evidence type="ECO:0000256" key="1">
    <source>
        <dbReference type="ARBA" id="ARBA00013258"/>
    </source>
</evidence>
<dbReference type="InterPro" id="IPR050858">
    <property type="entry name" value="Mal-CoA-ACP_Trans/PKS_FabD"/>
</dbReference>
<reference evidence="5 6" key="1">
    <citation type="submission" date="2018-06" db="EMBL/GenBank/DDBJ databases">
        <authorList>
            <consortium name="Pathogen Informatics"/>
            <person name="Doyle S."/>
        </authorList>
    </citation>
    <scope>NUCLEOTIDE SEQUENCE [LARGE SCALE GENOMIC DNA]</scope>
    <source>
        <strain evidence="5 6">NCTC13315</strain>
    </source>
</reference>
<dbReference type="GO" id="GO:0004314">
    <property type="term" value="F:[acyl-carrier-protein] S-malonyltransferase activity"/>
    <property type="evidence" value="ECO:0007669"/>
    <property type="project" value="UniProtKB-EC"/>
</dbReference>
<comment type="catalytic activity">
    <reaction evidence="4">
        <text>holo-[ACP] + malonyl-CoA = malonyl-[ACP] + CoA</text>
        <dbReference type="Rhea" id="RHEA:41792"/>
        <dbReference type="Rhea" id="RHEA-COMP:9623"/>
        <dbReference type="Rhea" id="RHEA-COMP:9685"/>
        <dbReference type="ChEBI" id="CHEBI:57287"/>
        <dbReference type="ChEBI" id="CHEBI:57384"/>
        <dbReference type="ChEBI" id="CHEBI:64479"/>
        <dbReference type="ChEBI" id="CHEBI:78449"/>
        <dbReference type="EC" id="2.3.1.39"/>
    </reaction>
</comment>
<keyword evidence="2 5" id="KW-0808">Transferase</keyword>
<accession>A0A378I4K2</accession>
<dbReference type="EC" id="2.3.1.39" evidence="1"/>
<dbReference type="RefSeq" id="WP_115303431.1">
    <property type="nucleotide sequence ID" value="NZ_CAAAHO010000002.1"/>
</dbReference>
<protein>
    <recommendedName>
        <fullName evidence="1">[acyl-carrier-protein] S-malonyltransferase</fullName>
        <ecNumber evidence="1">2.3.1.39</ecNumber>
    </recommendedName>
</protein>
<proteinExistence type="predicted"/>
<dbReference type="PANTHER" id="PTHR42681:SF1">
    <property type="entry name" value="MALONYL-COA-ACYL CARRIER PROTEIN TRANSACYLASE, MITOCHONDRIAL"/>
    <property type="match status" value="1"/>
</dbReference>
<dbReference type="Gene3D" id="3.30.70.250">
    <property type="entry name" value="Malonyl-CoA ACP transacylase, ACP-binding"/>
    <property type="match status" value="1"/>
</dbReference>
<gene>
    <name evidence="5" type="primary">baeC</name>
    <name evidence="5" type="ORF">NCTC13315_02314</name>
</gene>